<evidence type="ECO:0000313" key="2">
    <source>
        <dbReference type="Proteomes" id="UP000285860"/>
    </source>
</evidence>
<accession>A0A420P9Y7</accession>
<reference evidence="1 2" key="1">
    <citation type="journal article" date="2018" name="Sci. Rep.">
        <title>Characterisation of pathogen-specific regions and novel effector candidates in Fusarium oxysporum f. sp. cepae.</title>
        <authorList>
            <person name="Armitage A.D."/>
            <person name="Taylor A."/>
            <person name="Sobczyk M.K."/>
            <person name="Baxter L."/>
            <person name="Greenfield B.P."/>
            <person name="Bates H.J."/>
            <person name="Wilson F."/>
            <person name="Jackson A.C."/>
            <person name="Ott S."/>
            <person name="Harrison R.J."/>
            <person name="Clarkson J.P."/>
        </authorList>
    </citation>
    <scope>NUCLEOTIDE SEQUENCE [LARGE SCALE GENOMIC DNA]</scope>
    <source>
        <strain evidence="1 2">Fo_A28</strain>
    </source>
</reference>
<sequence>MEQPNSVAEFFVELPATFENETFPQKKGKYDISTN</sequence>
<comment type="caution">
    <text evidence="1">The sequence shown here is derived from an EMBL/GenBank/DDBJ whole genome shotgun (WGS) entry which is preliminary data.</text>
</comment>
<dbReference type="Proteomes" id="UP000285860">
    <property type="component" value="Unassembled WGS sequence"/>
</dbReference>
<gene>
    <name evidence="1" type="ORF">BFJ68_g16731</name>
</gene>
<proteinExistence type="predicted"/>
<organism evidence="1 2">
    <name type="scientific">Fusarium oxysporum</name>
    <name type="common">Fusarium vascular wilt</name>
    <dbReference type="NCBI Taxonomy" id="5507"/>
    <lineage>
        <taxon>Eukaryota</taxon>
        <taxon>Fungi</taxon>
        <taxon>Dikarya</taxon>
        <taxon>Ascomycota</taxon>
        <taxon>Pezizomycotina</taxon>
        <taxon>Sordariomycetes</taxon>
        <taxon>Hypocreomycetidae</taxon>
        <taxon>Hypocreales</taxon>
        <taxon>Nectriaceae</taxon>
        <taxon>Fusarium</taxon>
        <taxon>Fusarium oxysporum species complex</taxon>
    </lineage>
</organism>
<protein>
    <submittedName>
        <fullName evidence="1">Uncharacterized protein</fullName>
    </submittedName>
</protein>
<evidence type="ECO:0000313" key="1">
    <source>
        <dbReference type="EMBL" id="RKK89314.1"/>
    </source>
</evidence>
<dbReference type="AlphaFoldDB" id="A0A420P9Y7"/>
<name>A0A420P9Y7_FUSOX</name>
<dbReference type="EMBL" id="MRCY01000334">
    <property type="protein sequence ID" value="RKK89314.1"/>
    <property type="molecule type" value="Genomic_DNA"/>
</dbReference>